<evidence type="ECO:0000313" key="3">
    <source>
        <dbReference type="EMBL" id="KWK87048.1"/>
    </source>
</evidence>
<dbReference type="SUPFAM" id="SSF88723">
    <property type="entry name" value="PIN domain-like"/>
    <property type="match status" value="1"/>
</dbReference>
<protein>
    <submittedName>
        <fullName evidence="3">Twitching motility protein PilT</fullName>
    </submittedName>
</protein>
<dbReference type="Gene3D" id="3.40.50.1010">
    <property type="entry name" value="5'-nuclease"/>
    <property type="match status" value="1"/>
</dbReference>
<dbReference type="InterPro" id="IPR052919">
    <property type="entry name" value="TA_system_RNase"/>
</dbReference>
<accession>A0A105E0B9</accession>
<evidence type="ECO:0000313" key="2">
    <source>
        <dbReference type="EMBL" id="KVT56485.1"/>
    </source>
</evidence>
<dbReference type="EMBL" id="LPLU01000002">
    <property type="protein sequence ID" value="KWK87048.1"/>
    <property type="molecule type" value="Genomic_DNA"/>
</dbReference>
<proteinExistence type="predicted"/>
<sequence length="128" mass="14172">MKLLLDTHLLLWAAAGAAELPERARALIEDPACTPLFSVASIWEIVIKRGLERDDFKVDANVLRRNLLDVGYVELPITSAHALAVEQLPPIHRDPFDRLLVAQAISEGVTLVTHDRAVAQYPGPIRHV</sequence>
<evidence type="ECO:0000259" key="1">
    <source>
        <dbReference type="Pfam" id="PF01850"/>
    </source>
</evidence>
<gene>
    <name evidence="2" type="ORF">WK53_31495</name>
    <name evidence="3" type="ORF">WM16_27965</name>
</gene>
<dbReference type="PANTHER" id="PTHR36173:SF2">
    <property type="entry name" value="RIBONUCLEASE VAPC16"/>
    <property type="match status" value="1"/>
</dbReference>
<dbReference type="RefSeq" id="WP_010090247.1">
    <property type="nucleotide sequence ID" value="NZ_LOYM01000119.1"/>
</dbReference>
<dbReference type="CDD" id="cd09872">
    <property type="entry name" value="PIN_Sll0205-like"/>
    <property type="match status" value="1"/>
</dbReference>
<dbReference type="InterPro" id="IPR041705">
    <property type="entry name" value="PIN_Sll0205"/>
</dbReference>
<dbReference type="Proteomes" id="UP000065504">
    <property type="component" value="Unassembled WGS sequence"/>
</dbReference>
<dbReference type="PANTHER" id="PTHR36173">
    <property type="entry name" value="RIBONUCLEASE VAPC16-RELATED"/>
    <property type="match status" value="1"/>
</dbReference>
<name>A0A105E0B9_9BURK</name>
<feature type="domain" description="PIN" evidence="1">
    <location>
        <begin position="4"/>
        <end position="121"/>
    </location>
</feature>
<evidence type="ECO:0000313" key="4">
    <source>
        <dbReference type="Proteomes" id="UP000056732"/>
    </source>
</evidence>
<organism evidence="3 5">
    <name type="scientific">Burkholderia ubonensis</name>
    <dbReference type="NCBI Taxonomy" id="101571"/>
    <lineage>
        <taxon>Bacteria</taxon>
        <taxon>Pseudomonadati</taxon>
        <taxon>Pseudomonadota</taxon>
        <taxon>Betaproteobacteria</taxon>
        <taxon>Burkholderiales</taxon>
        <taxon>Burkholderiaceae</taxon>
        <taxon>Burkholderia</taxon>
        <taxon>Burkholderia cepacia complex</taxon>
    </lineage>
</organism>
<evidence type="ECO:0000313" key="5">
    <source>
        <dbReference type="Proteomes" id="UP000065504"/>
    </source>
</evidence>
<reference evidence="4 5" key="1">
    <citation type="submission" date="2015-11" db="EMBL/GenBank/DDBJ databases">
        <title>Expanding the genomic diversity of Burkholderia species for the development of highly accurate diagnostics.</title>
        <authorList>
            <person name="Sahl J."/>
            <person name="Keim P."/>
            <person name="Wagner D."/>
        </authorList>
    </citation>
    <scope>NUCLEOTIDE SEQUENCE [LARGE SCALE GENOMIC DNA]</scope>
    <source>
        <strain evidence="2 4">MSMB1137WGS</strain>
        <strain evidence="3 5">MSMB782WGS</strain>
    </source>
</reference>
<dbReference type="Pfam" id="PF01850">
    <property type="entry name" value="PIN"/>
    <property type="match status" value="1"/>
</dbReference>
<dbReference type="EMBL" id="LPDO01000054">
    <property type="protein sequence ID" value="KVT56485.1"/>
    <property type="molecule type" value="Genomic_DNA"/>
</dbReference>
<comment type="caution">
    <text evidence="3">The sequence shown here is derived from an EMBL/GenBank/DDBJ whole genome shotgun (WGS) entry which is preliminary data.</text>
</comment>
<dbReference type="InterPro" id="IPR029060">
    <property type="entry name" value="PIN-like_dom_sf"/>
</dbReference>
<dbReference type="Proteomes" id="UP000056732">
    <property type="component" value="Unassembled WGS sequence"/>
</dbReference>
<dbReference type="InterPro" id="IPR002716">
    <property type="entry name" value="PIN_dom"/>
</dbReference>
<dbReference type="AlphaFoldDB" id="A0A105E0B9"/>